<dbReference type="Proteomes" id="UP000237082">
    <property type="component" value="Unassembled WGS sequence"/>
</dbReference>
<reference evidence="2" key="1">
    <citation type="submission" date="2018-02" db="EMBL/GenBank/DDBJ databases">
        <authorList>
            <person name="O'Hara-Hanley K."/>
            <person name="Soby S."/>
        </authorList>
    </citation>
    <scope>NUCLEOTIDE SEQUENCE [LARGE SCALE GENOMIC DNA]</scope>
    <source>
        <strain evidence="2">MWU14-2602</strain>
    </source>
</reference>
<protein>
    <submittedName>
        <fullName evidence="1">Uncharacterized protein</fullName>
    </submittedName>
</protein>
<comment type="caution">
    <text evidence="1">The sequence shown here is derived from an EMBL/GenBank/DDBJ whole genome shotgun (WGS) entry which is preliminary data.</text>
</comment>
<proteinExistence type="predicted"/>
<organism evidence="1 2">
    <name type="scientific">Chromobacterium alticapitis</name>
    <dbReference type="NCBI Taxonomy" id="2073169"/>
    <lineage>
        <taxon>Bacteria</taxon>
        <taxon>Pseudomonadati</taxon>
        <taxon>Pseudomonadota</taxon>
        <taxon>Betaproteobacteria</taxon>
        <taxon>Neisseriales</taxon>
        <taxon>Chromobacteriaceae</taxon>
        <taxon>Chromobacterium</taxon>
    </lineage>
</organism>
<gene>
    <name evidence="1" type="ORF">C2I19_17935</name>
</gene>
<accession>A0A2S5DC99</accession>
<sequence>MTPIPSPVKNVRVYPYIPDAPIIVQPVFVSGAGTYSVGTLGTNVFYNLNLTSGEAQNGGVHAGAKYYAIGQDQEGKEFTTTWLTCTQGGNQPQFGRTVHFGPHKVGAQAENHANLAYSVHLSDVAVNVFVPPFEPLAIPLIENGKGIATFAGLLPGGSWTVSVTDGTRVNPLQDGTVVTISATNVATGKPFHIPATFVTRDSGEPAVFVERRILDEQ</sequence>
<dbReference type="RefSeq" id="WP_103904010.1">
    <property type="nucleotide sequence ID" value="NZ_PQWB01000112.1"/>
</dbReference>
<dbReference type="EMBL" id="PQWB01000112">
    <property type="protein sequence ID" value="POZ60622.1"/>
    <property type="molecule type" value="Genomic_DNA"/>
</dbReference>
<keyword evidence="2" id="KW-1185">Reference proteome</keyword>
<dbReference type="OrthoDB" id="1348187at2"/>
<evidence type="ECO:0000313" key="1">
    <source>
        <dbReference type="EMBL" id="POZ60622.1"/>
    </source>
</evidence>
<dbReference type="AlphaFoldDB" id="A0A2S5DC99"/>
<evidence type="ECO:0000313" key="2">
    <source>
        <dbReference type="Proteomes" id="UP000237082"/>
    </source>
</evidence>
<name>A0A2S5DC99_9NEIS</name>